<evidence type="ECO:0000313" key="3">
    <source>
        <dbReference type="Proteomes" id="UP000015502"/>
    </source>
</evidence>
<proteinExistence type="predicted"/>
<dbReference type="OrthoDB" id="86217at2157"/>
<dbReference type="PaxDb" id="523849-OCC_04063"/>
<sequence>MVAKKVLVWLFSALLLVSMIPTVTAANETSVGIVILVSNNEADLTLAQKLGESMNVSVIVAPWGVYDPDVTAEVISAAPDKVLIIGGPAAVPKTYEDDLNEMGISWVRIWGKDRYETNIQVLQYVLKNYPELLENVKIAIAHGRDIGAIKKVELEKAFPIYVDINRTENQTQILATIKVTSVVIIKTPYSENITERVRNEIRNRVRASITEEQANISAETAWEAIEIAENKTSLATALLENSTTKLPAAEKLLELANKEIEKAKEAYESGKYGEAYGQAIAAKAHAEAVIRMASEKIQIMMKTNQTLRIKIRIEKLGGIIERFESIGLNVTEEKGLLEKAKEAYEKGSYKEAEQLIEQLRNMLKEKFHEEKLTIREKWKERKKREVPKMNRP</sequence>
<feature type="coiled-coil region" evidence="1">
    <location>
        <begin position="239"/>
        <end position="266"/>
    </location>
</feature>
<dbReference type="HOGENOM" id="CLU_054697_2_0_2"/>
<accession>H3ZPG2</accession>
<keyword evidence="3" id="KW-1185">Reference proteome</keyword>
<evidence type="ECO:0000256" key="1">
    <source>
        <dbReference type="SAM" id="Coils"/>
    </source>
</evidence>
<evidence type="ECO:0000313" key="2">
    <source>
        <dbReference type="EMBL" id="EHR78197.1"/>
    </source>
</evidence>
<dbReference type="EMBL" id="CP006670">
    <property type="protein sequence ID" value="EHR78197.1"/>
    <property type="molecule type" value="Genomic_DNA"/>
</dbReference>
<evidence type="ECO:0008006" key="4">
    <source>
        <dbReference type="Google" id="ProtNLM"/>
    </source>
</evidence>
<dbReference type="GeneID" id="16550180"/>
<dbReference type="STRING" id="523849.OCC_04063"/>
<dbReference type="Proteomes" id="UP000015502">
    <property type="component" value="Chromosome"/>
</dbReference>
<dbReference type="KEGG" id="tlt:OCC_04063"/>
<dbReference type="RefSeq" id="WP_004068938.1">
    <property type="nucleotide sequence ID" value="NC_022084.1"/>
</dbReference>
<keyword evidence="1" id="KW-0175">Coiled coil</keyword>
<protein>
    <recommendedName>
        <fullName evidence="4">Cell wall-binding repeat 2 family protein</fullName>
    </recommendedName>
</protein>
<gene>
    <name evidence="2" type="ORF">OCC_04063</name>
</gene>
<name>H3ZPG2_THELN</name>
<dbReference type="Gene3D" id="3.40.50.12090">
    <property type="match status" value="1"/>
</dbReference>
<organism evidence="2 3">
    <name type="scientific">Thermococcus litoralis (strain ATCC 51850 / DSM 5473 / JCM 8560 / NS-C)</name>
    <dbReference type="NCBI Taxonomy" id="523849"/>
    <lineage>
        <taxon>Archaea</taxon>
        <taxon>Methanobacteriati</taxon>
        <taxon>Methanobacteriota</taxon>
        <taxon>Thermococci</taxon>
        <taxon>Thermococcales</taxon>
        <taxon>Thermococcaceae</taxon>
        <taxon>Thermococcus</taxon>
    </lineage>
</organism>
<reference evidence="2 3" key="1">
    <citation type="journal article" date="2012" name="J. Bacteriol.">
        <title>Genome sequence of the model hyperthermophilic archaeon Thermococcus litoralis NS-C.</title>
        <authorList>
            <person name="Gardner A.F."/>
            <person name="Kumar S."/>
            <person name="Perler F.B."/>
        </authorList>
    </citation>
    <scope>NUCLEOTIDE SEQUENCE [LARGE SCALE GENOMIC DNA]</scope>
    <source>
        <strain evidence="3">ATCC 51850 / DSM 5473 / JCM 8560 / NS-C</strain>
    </source>
</reference>
<dbReference type="AlphaFoldDB" id="H3ZPG2"/>